<reference evidence="1" key="2">
    <citation type="submission" date="2020-11" db="EMBL/GenBank/DDBJ databases">
        <authorList>
            <person name="McCartney M.A."/>
            <person name="Auch B."/>
            <person name="Kono T."/>
            <person name="Mallez S."/>
            <person name="Becker A."/>
            <person name="Gohl D.M."/>
            <person name="Silverstein K.A.T."/>
            <person name="Koren S."/>
            <person name="Bechman K.B."/>
            <person name="Herman A."/>
            <person name="Abrahante J.E."/>
            <person name="Garbe J."/>
        </authorList>
    </citation>
    <scope>NUCLEOTIDE SEQUENCE</scope>
    <source>
        <strain evidence="1">Duluth1</strain>
        <tissue evidence="1">Whole animal</tissue>
    </source>
</reference>
<comment type="caution">
    <text evidence="1">The sequence shown here is derived from an EMBL/GenBank/DDBJ whole genome shotgun (WGS) entry which is preliminary data.</text>
</comment>
<name>A0A9D4F8K9_DREPO</name>
<dbReference type="AlphaFoldDB" id="A0A9D4F8K9"/>
<sequence>MRIFVKISLHILQRCKRHDQERATKWPQDTSLHQKLYGDVDDLRLTTSFIVETGVIV</sequence>
<dbReference type="Proteomes" id="UP000828390">
    <property type="component" value="Unassembled WGS sequence"/>
</dbReference>
<proteinExistence type="predicted"/>
<accession>A0A9D4F8K9</accession>
<keyword evidence="2" id="KW-1185">Reference proteome</keyword>
<evidence type="ECO:0000313" key="2">
    <source>
        <dbReference type="Proteomes" id="UP000828390"/>
    </source>
</evidence>
<gene>
    <name evidence="1" type="ORF">DPMN_145530</name>
</gene>
<dbReference type="EMBL" id="JAIWYP010000007">
    <property type="protein sequence ID" value="KAH3792041.1"/>
    <property type="molecule type" value="Genomic_DNA"/>
</dbReference>
<organism evidence="1 2">
    <name type="scientific">Dreissena polymorpha</name>
    <name type="common">Zebra mussel</name>
    <name type="synonym">Mytilus polymorpha</name>
    <dbReference type="NCBI Taxonomy" id="45954"/>
    <lineage>
        <taxon>Eukaryota</taxon>
        <taxon>Metazoa</taxon>
        <taxon>Spiralia</taxon>
        <taxon>Lophotrochozoa</taxon>
        <taxon>Mollusca</taxon>
        <taxon>Bivalvia</taxon>
        <taxon>Autobranchia</taxon>
        <taxon>Heteroconchia</taxon>
        <taxon>Euheterodonta</taxon>
        <taxon>Imparidentia</taxon>
        <taxon>Neoheterodontei</taxon>
        <taxon>Myida</taxon>
        <taxon>Dreissenoidea</taxon>
        <taxon>Dreissenidae</taxon>
        <taxon>Dreissena</taxon>
    </lineage>
</organism>
<protein>
    <submittedName>
        <fullName evidence="1">Uncharacterized protein</fullName>
    </submittedName>
</protein>
<evidence type="ECO:0000313" key="1">
    <source>
        <dbReference type="EMBL" id="KAH3792041.1"/>
    </source>
</evidence>
<reference evidence="1" key="1">
    <citation type="journal article" date="2019" name="bioRxiv">
        <title>The Genome of the Zebra Mussel, Dreissena polymorpha: A Resource for Invasive Species Research.</title>
        <authorList>
            <person name="McCartney M.A."/>
            <person name="Auch B."/>
            <person name="Kono T."/>
            <person name="Mallez S."/>
            <person name="Zhang Y."/>
            <person name="Obille A."/>
            <person name="Becker A."/>
            <person name="Abrahante J.E."/>
            <person name="Garbe J."/>
            <person name="Badalamenti J.P."/>
            <person name="Herman A."/>
            <person name="Mangelson H."/>
            <person name="Liachko I."/>
            <person name="Sullivan S."/>
            <person name="Sone E.D."/>
            <person name="Koren S."/>
            <person name="Silverstein K.A.T."/>
            <person name="Beckman K.B."/>
            <person name="Gohl D.M."/>
        </authorList>
    </citation>
    <scope>NUCLEOTIDE SEQUENCE</scope>
    <source>
        <strain evidence="1">Duluth1</strain>
        <tissue evidence="1">Whole animal</tissue>
    </source>
</reference>